<gene>
    <name evidence="1" type="ORF">CKY39_19695</name>
</gene>
<dbReference type="Gene3D" id="1.10.260.40">
    <property type="entry name" value="lambda repressor-like DNA-binding domains"/>
    <property type="match status" value="1"/>
</dbReference>
<protein>
    <recommendedName>
        <fullName evidence="3">Transcriptional regulator</fullName>
    </recommendedName>
</protein>
<dbReference type="Proteomes" id="UP000217154">
    <property type="component" value="Chromosome"/>
</dbReference>
<dbReference type="KEGG" id="vbo:CKY39_19695"/>
<sequence>MSEAAPSPAEQAQKIVSTVLKATQRETKQTAIATAIGMPESTLSRLLSDHLEKLALVLAHAGLRVVSSDARCFDPAYIDAVLTLARQHMSSLQSVRSLEWED</sequence>
<dbReference type="InterPro" id="IPR010982">
    <property type="entry name" value="Lambda_DNA-bd_dom_sf"/>
</dbReference>
<proteinExistence type="predicted"/>
<organism evidence="1 2">
    <name type="scientific">Variovorax boronicumulans</name>
    <dbReference type="NCBI Taxonomy" id="436515"/>
    <lineage>
        <taxon>Bacteria</taxon>
        <taxon>Pseudomonadati</taxon>
        <taxon>Pseudomonadota</taxon>
        <taxon>Betaproteobacteria</taxon>
        <taxon>Burkholderiales</taxon>
        <taxon>Comamonadaceae</taxon>
        <taxon>Variovorax</taxon>
    </lineage>
</organism>
<dbReference type="AlphaFoldDB" id="A0A250DLD6"/>
<dbReference type="RefSeq" id="WP_095745598.1">
    <property type="nucleotide sequence ID" value="NZ_CP023284.1"/>
</dbReference>
<evidence type="ECO:0008006" key="3">
    <source>
        <dbReference type="Google" id="ProtNLM"/>
    </source>
</evidence>
<dbReference type="GO" id="GO:0003677">
    <property type="term" value="F:DNA binding"/>
    <property type="evidence" value="ECO:0007669"/>
    <property type="project" value="InterPro"/>
</dbReference>
<evidence type="ECO:0000313" key="1">
    <source>
        <dbReference type="EMBL" id="ATA55187.1"/>
    </source>
</evidence>
<dbReference type="EMBL" id="CP023284">
    <property type="protein sequence ID" value="ATA55187.1"/>
    <property type="molecule type" value="Genomic_DNA"/>
</dbReference>
<evidence type="ECO:0000313" key="2">
    <source>
        <dbReference type="Proteomes" id="UP000217154"/>
    </source>
</evidence>
<accession>A0A250DLD6</accession>
<reference evidence="1 2" key="1">
    <citation type="submission" date="2017-09" db="EMBL/GenBank/DDBJ databases">
        <title>The diverse metabolic capabilities of V. boronicumulans make it an excellent choice for continued studies on novel biodegradation.</title>
        <authorList>
            <person name="Sun S."/>
        </authorList>
    </citation>
    <scope>NUCLEOTIDE SEQUENCE [LARGE SCALE GENOMIC DNA]</scope>
    <source>
        <strain evidence="1 2">J1</strain>
    </source>
</reference>
<name>A0A250DLD6_9BURK</name>
<dbReference type="SUPFAM" id="SSF47413">
    <property type="entry name" value="lambda repressor-like DNA-binding domains"/>
    <property type="match status" value="1"/>
</dbReference>